<protein>
    <submittedName>
        <fullName evidence="1">DUF3906 family protein</fullName>
    </submittedName>
</protein>
<dbReference type="KEGG" id="paun:MJA45_19285"/>
<name>A0AA96LAV6_9BACL</name>
<dbReference type="AlphaFoldDB" id="A0AA96LAV6"/>
<dbReference type="EMBL" id="CP130318">
    <property type="protein sequence ID" value="WNQ09754.1"/>
    <property type="molecule type" value="Genomic_DNA"/>
</dbReference>
<gene>
    <name evidence="1" type="ORF">MJA45_19285</name>
</gene>
<organism evidence="1 2">
    <name type="scientific">Paenibacillus aurantius</name>
    <dbReference type="NCBI Taxonomy" id="2918900"/>
    <lineage>
        <taxon>Bacteria</taxon>
        <taxon>Bacillati</taxon>
        <taxon>Bacillota</taxon>
        <taxon>Bacilli</taxon>
        <taxon>Bacillales</taxon>
        <taxon>Paenibacillaceae</taxon>
        <taxon>Paenibacillus</taxon>
    </lineage>
</organism>
<dbReference type="Pfam" id="PF13046">
    <property type="entry name" value="DUF3906"/>
    <property type="match status" value="1"/>
</dbReference>
<sequence length="68" mass="7712">MFLYKLEIVLKDQTVYLVVLAESDEKAFQSLEGQLARHFIRTPEVLEAAIVEKKRADKGAGYVIETKA</sequence>
<accession>A0AA96LAV6</accession>
<dbReference type="InterPro" id="IPR024998">
    <property type="entry name" value="DUF3906"/>
</dbReference>
<dbReference type="RefSeq" id="WP_315603528.1">
    <property type="nucleotide sequence ID" value="NZ_CP130318.1"/>
</dbReference>
<dbReference type="Proteomes" id="UP001305702">
    <property type="component" value="Chromosome"/>
</dbReference>
<proteinExistence type="predicted"/>
<evidence type="ECO:0000313" key="2">
    <source>
        <dbReference type="Proteomes" id="UP001305702"/>
    </source>
</evidence>
<reference evidence="1 2" key="1">
    <citation type="submission" date="2022-02" db="EMBL/GenBank/DDBJ databases">
        <title>Paenibacillus sp. MBLB1776 Whole Genome Shotgun Sequencing.</title>
        <authorList>
            <person name="Hwang C.Y."/>
            <person name="Cho E.-S."/>
            <person name="Seo M.-J."/>
        </authorList>
    </citation>
    <scope>NUCLEOTIDE SEQUENCE [LARGE SCALE GENOMIC DNA]</scope>
    <source>
        <strain evidence="1 2">MBLB1776</strain>
    </source>
</reference>
<evidence type="ECO:0000313" key="1">
    <source>
        <dbReference type="EMBL" id="WNQ09754.1"/>
    </source>
</evidence>
<keyword evidence="2" id="KW-1185">Reference proteome</keyword>